<keyword evidence="2" id="KW-1185">Reference proteome</keyword>
<gene>
    <name evidence="1" type="ORF">SAMN05518846_101326</name>
</gene>
<reference evidence="2" key="1">
    <citation type="submission" date="2016-10" db="EMBL/GenBank/DDBJ databases">
        <authorList>
            <person name="Varghese N."/>
            <person name="Submissions S."/>
        </authorList>
    </citation>
    <scope>NUCLEOTIDE SEQUENCE [LARGE SCALE GENOMIC DNA]</scope>
    <source>
        <strain evidence="2">OK042</strain>
    </source>
</reference>
<accession>A0A1I3LI49</accession>
<name>A0A1I3LI49_9BACL</name>
<dbReference type="Proteomes" id="UP000198915">
    <property type="component" value="Unassembled WGS sequence"/>
</dbReference>
<dbReference type="STRING" id="1884381.SAMN05518846_101326"/>
<proteinExistence type="predicted"/>
<dbReference type="EMBL" id="FORT01000001">
    <property type="protein sequence ID" value="SFI84428.1"/>
    <property type="molecule type" value="Genomic_DNA"/>
</dbReference>
<evidence type="ECO:0000313" key="1">
    <source>
        <dbReference type="EMBL" id="SFI84428.1"/>
    </source>
</evidence>
<organism evidence="1 2">
    <name type="scientific">Brevibacillus centrosporus</name>
    <dbReference type="NCBI Taxonomy" id="54910"/>
    <lineage>
        <taxon>Bacteria</taxon>
        <taxon>Bacillati</taxon>
        <taxon>Bacillota</taxon>
        <taxon>Bacilli</taxon>
        <taxon>Bacillales</taxon>
        <taxon>Paenibacillaceae</taxon>
        <taxon>Brevibacillus</taxon>
    </lineage>
</organism>
<sequence>MLFPMISVNKGRMISCGEFCLGIIYGNVEQVLRISAGRKANERNN</sequence>
<evidence type="ECO:0000313" key="2">
    <source>
        <dbReference type="Proteomes" id="UP000198915"/>
    </source>
</evidence>
<dbReference type="AlphaFoldDB" id="A0A1I3LI49"/>
<protein>
    <submittedName>
        <fullName evidence="1">Uncharacterized protein</fullName>
    </submittedName>
</protein>